<comment type="caution">
    <text evidence="5">The sequence shown here is derived from an EMBL/GenBank/DDBJ whole genome shotgun (WGS) entry which is preliminary data.</text>
</comment>
<evidence type="ECO:0000313" key="5">
    <source>
        <dbReference type="EMBL" id="EIC00834.1"/>
    </source>
</evidence>
<proteinExistence type="predicted"/>
<feature type="transmembrane region" description="Helical" evidence="4">
    <location>
        <begin position="224"/>
        <end position="241"/>
    </location>
</feature>
<dbReference type="eggNOG" id="COG1922">
    <property type="taxonomic scope" value="Bacteria"/>
</dbReference>
<sequence>MALKRIELLGVPVDVCRLNELDGEIIRILEKPGTKQIVFLSVWDLLRARNKKKDFCECLKNADLILPISKSIISGAKFLRYEDIPVRYNPFDATILFLSAVDQHYKSIFLLGGRKKTLQQAERNVHETFPNIRIVGRYVGYFPKDCEADVITAIHKASPSLAIISEGIKEKNLWAFHRRDKFASSIFLYYNDCLGIFSKRIRRVSEKTFERGHEIWSEIAHNPFKIFLIFPFSLYVLLLLWSRFFKKPKKAVGDIITEQKEPEQKAEETPSPLAAQKTDDAEDLELE</sequence>
<gene>
    <name evidence="5" type="ORF">TresaDRAFT_0659</name>
</gene>
<dbReference type="OrthoDB" id="357801at2"/>
<reference evidence="5 6" key="1">
    <citation type="submission" date="2011-09" db="EMBL/GenBank/DDBJ databases">
        <title>The draft genome of Treponema saccharophilum DSM 2985.</title>
        <authorList>
            <consortium name="US DOE Joint Genome Institute (JGI-PGF)"/>
            <person name="Lucas S."/>
            <person name="Copeland A."/>
            <person name="Lapidus A."/>
            <person name="Glavina del Rio T."/>
            <person name="Dalin E."/>
            <person name="Tice H."/>
            <person name="Bruce D."/>
            <person name="Goodwin L."/>
            <person name="Pitluck S."/>
            <person name="Peters L."/>
            <person name="Kyrpides N."/>
            <person name="Mavromatis K."/>
            <person name="Ivanova N."/>
            <person name="Markowitz V."/>
            <person name="Cheng J.-F."/>
            <person name="Hugenholtz P."/>
            <person name="Woyke T."/>
            <person name="Wu D."/>
            <person name="Gronow S."/>
            <person name="Wellnitz S."/>
            <person name="Brambilla E."/>
            <person name="Klenk H.-P."/>
            <person name="Eisen J.A."/>
        </authorList>
    </citation>
    <scope>NUCLEOTIDE SEQUENCE [LARGE SCALE GENOMIC DNA]</scope>
    <source>
        <strain evidence="5 6">DSM 2985</strain>
    </source>
</reference>
<dbReference type="Pfam" id="PF03808">
    <property type="entry name" value="Glyco_tran_WecG"/>
    <property type="match status" value="1"/>
</dbReference>
<keyword evidence="4" id="KW-1133">Transmembrane helix</keyword>
<dbReference type="Proteomes" id="UP000003571">
    <property type="component" value="Unassembled WGS sequence"/>
</dbReference>
<keyword evidence="2 5" id="KW-0808">Transferase</keyword>
<dbReference type="PATRIC" id="fig|907348.3.peg.2428"/>
<dbReference type="GO" id="GO:0016758">
    <property type="term" value="F:hexosyltransferase activity"/>
    <property type="evidence" value="ECO:0007669"/>
    <property type="project" value="TreeGrafter"/>
</dbReference>
<feature type="compositionally biased region" description="Basic and acidic residues" evidence="3">
    <location>
        <begin position="257"/>
        <end position="268"/>
    </location>
</feature>
<evidence type="ECO:0000313" key="6">
    <source>
        <dbReference type="Proteomes" id="UP000003571"/>
    </source>
</evidence>
<dbReference type="PANTHER" id="PTHR34136:SF1">
    <property type="entry name" value="UDP-N-ACETYL-D-MANNOSAMINURONIC ACID TRANSFERASE"/>
    <property type="match status" value="1"/>
</dbReference>
<evidence type="ECO:0000256" key="4">
    <source>
        <dbReference type="SAM" id="Phobius"/>
    </source>
</evidence>
<evidence type="ECO:0000256" key="2">
    <source>
        <dbReference type="ARBA" id="ARBA00022679"/>
    </source>
</evidence>
<dbReference type="STRING" id="907348.TresaDRAFT_0659"/>
<organism evidence="5 6">
    <name type="scientific">Treponema saccharophilum DSM 2985</name>
    <dbReference type="NCBI Taxonomy" id="907348"/>
    <lineage>
        <taxon>Bacteria</taxon>
        <taxon>Pseudomonadati</taxon>
        <taxon>Spirochaetota</taxon>
        <taxon>Spirochaetia</taxon>
        <taxon>Spirochaetales</taxon>
        <taxon>Treponemataceae</taxon>
        <taxon>Treponema</taxon>
    </lineage>
</organism>
<dbReference type="AlphaFoldDB" id="H7ENA6"/>
<dbReference type="InterPro" id="IPR004629">
    <property type="entry name" value="WecG_TagA_CpsF"/>
</dbReference>
<keyword evidence="4" id="KW-0472">Membrane</keyword>
<keyword evidence="6" id="KW-1185">Reference proteome</keyword>
<evidence type="ECO:0000256" key="3">
    <source>
        <dbReference type="SAM" id="MobiDB-lite"/>
    </source>
</evidence>
<feature type="region of interest" description="Disordered" evidence="3">
    <location>
        <begin position="256"/>
        <end position="287"/>
    </location>
</feature>
<dbReference type="PANTHER" id="PTHR34136">
    <property type="match status" value="1"/>
</dbReference>
<keyword evidence="1" id="KW-0328">Glycosyltransferase</keyword>
<keyword evidence="4" id="KW-0812">Transmembrane</keyword>
<accession>H7ENA6</accession>
<dbReference type="RefSeq" id="WP_002705957.1">
    <property type="nucleotide sequence ID" value="NZ_AGRW01000053.1"/>
</dbReference>
<protein>
    <submittedName>
        <fullName evidence="5">Glycosyl transferase WecB/TagA/CpsF</fullName>
    </submittedName>
</protein>
<name>H7ENA6_9SPIR</name>
<dbReference type="EMBL" id="AGRW01000053">
    <property type="protein sequence ID" value="EIC00834.1"/>
    <property type="molecule type" value="Genomic_DNA"/>
</dbReference>
<evidence type="ECO:0000256" key="1">
    <source>
        <dbReference type="ARBA" id="ARBA00022676"/>
    </source>
</evidence>